<gene>
    <name evidence="3" type="ORF">ACFPK8_14955</name>
</gene>
<evidence type="ECO:0000313" key="3">
    <source>
        <dbReference type="EMBL" id="MFC5298809.1"/>
    </source>
</evidence>
<dbReference type="EMBL" id="JBHSLN010000082">
    <property type="protein sequence ID" value="MFC5298809.1"/>
    <property type="molecule type" value="Genomic_DNA"/>
</dbReference>
<accession>A0ABW0FIA1</accession>
<feature type="region of interest" description="Disordered" evidence="1">
    <location>
        <begin position="52"/>
        <end position="74"/>
    </location>
</feature>
<keyword evidence="4" id="KW-1185">Reference proteome</keyword>
<evidence type="ECO:0000256" key="1">
    <source>
        <dbReference type="SAM" id="MobiDB-lite"/>
    </source>
</evidence>
<feature type="domain" description="Amidase" evidence="2">
    <location>
        <begin position="25"/>
        <end position="453"/>
    </location>
</feature>
<dbReference type="SUPFAM" id="SSF75304">
    <property type="entry name" value="Amidase signature (AS) enzymes"/>
    <property type="match status" value="1"/>
</dbReference>
<name>A0ABW0FIA1_9MICO</name>
<proteinExistence type="predicted"/>
<dbReference type="Proteomes" id="UP001595937">
    <property type="component" value="Unassembled WGS sequence"/>
</dbReference>
<feature type="compositionally biased region" description="Basic and acidic residues" evidence="1">
    <location>
        <begin position="52"/>
        <end position="70"/>
    </location>
</feature>
<dbReference type="InterPro" id="IPR036928">
    <property type="entry name" value="AS_sf"/>
</dbReference>
<dbReference type="Pfam" id="PF01425">
    <property type="entry name" value="Amidase"/>
    <property type="match status" value="1"/>
</dbReference>
<sequence>MPERPTLSLTEARAALDRQETTSRDLTDECLARIHELDEDLRAFITVDADGARQRADRADEQLRRGERQGPLHGLPLAVKDNLAVAGQITTMGSAIFRDHVPTQSADVVERLTEQGAVNVGKTALHEFALGVTTENPHYGICRNPVDRERTPGGSSGGSAVAVTTGMALGAIGSDTSGSIRIPAAACGIVGLKPTYGRVSTHGCYPESWSLDHVGVLAQTVQDAAVMLDAISGHDPRVPGSLDLPPTTTARDLPDEQDPQQALPLRIGIEESFFFHDVDPEIETEVRSTLDALVADGAQLVPLTLPSLGASIFALTVIDTAETTAVHDEQFRRRPQDYGEDVRLLLECGAIPSAVDYVQSQQIRAQVRREFQEAFAGVDVIVAPTLPIQTPRIGEATVHLNGREADRDQELMRLVGPANLVGLPSISVPCGQAHGMPVGLQVIGPALGELAVLRAAARVEGLVGERLPAQRRPLPHITADDV</sequence>
<dbReference type="Gene3D" id="3.90.1300.10">
    <property type="entry name" value="Amidase signature (AS) domain"/>
    <property type="match status" value="1"/>
</dbReference>
<protein>
    <submittedName>
        <fullName evidence="3">Amidase</fullName>
    </submittedName>
</protein>
<evidence type="ECO:0000259" key="2">
    <source>
        <dbReference type="Pfam" id="PF01425"/>
    </source>
</evidence>
<dbReference type="InterPro" id="IPR023631">
    <property type="entry name" value="Amidase_dom"/>
</dbReference>
<dbReference type="InterPro" id="IPR000120">
    <property type="entry name" value="Amidase"/>
</dbReference>
<dbReference type="GeneID" id="303296604"/>
<dbReference type="PANTHER" id="PTHR11895">
    <property type="entry name" value="TRANSAMIDASE"/>
    <property type="match status" value="1"/>
</dbReference>
<comment type="caution">
    <text evidence="3">The sequence shown here is derived from an EMBL/GenBank/DDBJ whole genome shotgun (WGS) entry which is preliminary data.</text>
</comment>
<feature type="region of interest" description="Disordered" evidence="1">
    <location>
        <begin position="237"/>
        <end position="259"/>
    </location>
</feature>
<evidence type="ECO:0000313" key="4">
    <source>
        <dbReference type="Proteomes" id="UP001595937"/>
    </source>
</evidence>
<dbReference type="PANTHER" id="PTHR11895:SF176">
    <property type="entry name" value="AMIDASE AMID-RELATED"/>
    <property type="match status" value="1"/>
</dbReference>
<reference evidence="4" key="1">
    <citation type="journal article" date="2019" name="Int. J. Syst. Evol. Microbiol.">
        <title>The Global Catalogue of Microorganisms (GCM) 10K type strain sequencing project: providing services to taxonomists for standard genome sequencing and annotation.</title>
        <authorList>
            <consortium name="The Broad Institute Genomics Platform"/>
            <consortium name="The Broad Institute Genome Sequencing Center for Infectious Disease"/>
            <person name="Wu L."/>
            <person name="Ma J."/>
        </authorList>
    </citation>
    <scope>NUCLEOTIDE SEQUENCE [LARGE SCALE GENOMIC DNA]</scope>
    <source>
        <strain evidence="4">CGMCC 1.16455</strain>
    </source>
</reference>
<dbReference type="RefSeq" id="WP_343923025.1">
    <property type="nucleotide sequence ID" value="NZ_BAAAIR010000027.1"/>
</dbReference>
<organism evidence="3 4">
    <name type="scientific">Brachybacterium tyrofermentans</name>
    <dbReference type="NCBI Taxonomy" id="47848"/>
    <lineage>
        <taxon>Bacteria</taxon>
        <taxon>Bacillati</taxon>
        <taxon>Actinomycetota</taxon>
        <taxon>Actinomycetes</taxon>
        <taxon>Micrococcales</taxon>
        <taxon>Dermabacteraceae</taxon>
        <taxon>Brachybacterium</taxon>
    </lineage>
</organism>